<dbReference type="PANTHER" id="PTHR20991:SF0">
    <property type="entry name" value="PROTEIN PTHB1"/>
    <property type="match status" value="1"/>
</dbReference>
<dbReference type="Proteomes" id="UP000292052">
    <property type="component" value="Unassembled WGS sequence"/>
</dbReference>
<dbReference type="EMBL" id="QDEB01069163">
    <property type="protein sequence ID" value="RZC35649.1"/>
    <property type="molecule type" value="Genomic_DNA"/>
</dbReference>
<dbReference type="Pfam" id="PF14728">
    <property type="entry name" value="PTHB1_GAE"/>
    <property type="match status" value="1"/>
</dbReference>
<dbReference type="Pfam" id="PF23338">
    <property type="entry name" value="PTHB1_hp"/>
    <property type="match status" value="1"/>
</dbReference>
<accession>A0A482VTA2</accession>
<reference evidence="7 8" key="1">
    <citation type="submission" date="2017-03" db="EMBL/GenBank/DDBJ databases">
        <title>Genome of the blue death feigning beetle - Asbolus verrucosus.</title>
        <authorList>
            <person name="Rider S.D."/>
        </authorList>
    </citation>
    <scope>NUCLEOTIDE SEQUENCE [LARGE SCALE GENOMIC DNA]</scope>
    <source>
        <strain evidence="7">Butters</strain>
        <tissue evidence="7">Head and leg muscle</tissue>
    </source>
</reference>
<evidence type="ECO:0000259" key="4">
    <source>
        <dbReference type="Pfam" id="PF23337"/>
    </source>
</evidence>
<dbReference type="InterPro" id="IPR055363">
    <property type="entry name" value="PTHB1_hp_dom"/>
</dbReference>
<dbReference type="GO" id="GO:0034464">
    <property type="term" value="C:BBSome"/>
    <property type="evidence" value="ECO:0007669"/>
    <property type="project" value="InterPro"/>
</dbReference>
<name>A0A482VTA2_ASBVE</name>
<dbReference type="Pfam" id="PF14727">
    <property type="entry name" value="PHTB1_N"/>
    <property type="match status" value="2"/>
</dbReference>
<feature type="domain" description="PTHB1 hairpin" evidence="5">
    <location>
        <begin position="552"/>
        <end position="654"/>
    </location>
</feature>
<dbReference type="Pfam" id="PF23337">
    <property type="entry name" value="PTHB1_pf"/>
    <property type="match status" value="1"/>
</dbReference>
<feature type="domain" description="PTHB1 N-terminal" evidence="2">
    <location>
        <begin position="1"/>
        <end position="157"/>
    </location>
</feature>
<dbReference type="InterPro" id="IPR055362">
    <property type="entry name" value="PTHB1_pf_dom"/>
</dbReference>
<feature type="region of interest" description="Disordered" evidence="1">
    <location>
        <begin position="744"/>
        <end position="763"/>
    </location>
</feature>
<evidence type="ECO:0000313" key="8">
    <source>
        <dbReference type="Proteomes" id="UP000292052"/>
    </source>
</evidence>
<dbReference type="OrthoDB" id="10262646at2759"/>
<feature type="domain" description="PTHB1 platform" evidence="4">
    <location>
        <begin position="442"/>
        <end position="550"/>
    </location>
</feature>
<evidence type="ECO:0000259" key="3">
    <source>
        <dbReference type="Pfam" id="PF14728"/>
    </source>
</evidence>
<dbReference type="AlphaFoldDB" id="A0A482VTA2"/>
<feature type="domain" description="PTHB1 N-terminal" evidence="2">
    <location>
        <begin position="219"/>
        <end position="283"/>
    </location>
</feature>
<protein>
    <submittedName>
        <fullName evidence="7">PTHB1</fullName>
    </submittedName>
</protein>
<evidence type="ECO:0000259" key="2">
    <source>
        <dbReference type="Pfam" id="PF14727"/>
    </source>
</evidence>
<feature type="domain" description="PTHB1 GAE" evidence="3">
    <location>
        <begin position="358"/>
        <end position="437"/>
    </location>
</feature>
<feature type="compositionally biased region" description="Basic and acidic residues" evidence="1">
    <location>
        <begin position="746"/>
        <end position="758"/>
    </location>
</feature>
<dbReference type="STRING" id="1661398.A0A482VTA2"/>
<dbReference type="InterPro" id="IPR055364">
    <property type="entry name" value="PTHB1_CtH_dom"/>
</dbReference>
<comment type="caution">
    <text evidence="7">The sequence shown here is derived from an EMBL/GenBank/DDBJ whole genome shotgun (WGS) entry which is preliminary data.</text>
</comment>
<evidence type="ECO:0000259" key="6">
    <source>
        <dbReference type="Pfam" id="PF23339"/>
    </source>
</evidence>
<dbReference type="InterPro" id="IPR028074">
    <property type="entry name" value="PHTB1_GAE_dom"/>
</dbReference>
<dbReference type="InterPro" id="IPR026511">
    <property type="entry name" value="PTHB1"/>
</dbReference>
<organism evidence="7 8">
    <name type="scientific">Asbolus verrucosus</name>
    <name type="common">Desert ironclad beetle</name>
    <dbReference type="NCBI Taxonomy" id="1661398"/>
    <lineage>
        <taxon>Eukaryota</taxon>
        <taxon>Metazoa</taxon>
        <taxon>Ecdysozoa</taxon>
        <taxon>Arthropoda</taxon>
        <taxon>Hexapoda</taxon>
        <taxon>Insecta</taxon>
        <taxon>Pterygota</taxon>
        <taxon>Neoptera</taxon>
        <taxon>Endopterygota</taxon>
        <taxon>Coleoptera</taxon>
        <taxon>Polyphaga</taxon>
        <taxon>Cucujiformia</taxon>
        <taxon>Tenebrionidae</taxon>
        <taxon>Pimeliinae</taxon>
        <taxon>Asbolus</taxon>
    </lineage>
</organism>
<evidence type="ECO:0000256" key="1">
    <source>
        <dbReference type="SAM" id="MobiDB-lite"/>
    </source>
</evidence>
<dbReference type="PANTHER" id="PTHR20991">
    <property type="entry name" value="PARATHYROID HORMONE-RESPONSIVE B1 GENE"/>
    <property type="match status" value="1"/>
</dbReference>
<dbReference type="GO" id="GO:0016020">
    <property type="term" value="C:membrane"/>
    <property type="evidence" value="ECO:0007669"/>
    <property type="project" value="TreeGrafter"/>
</dbReference>
<dbReference type="InterPro" id="IPR028073">
    <property type="entry name" value="PHTB1_N_dom"/>
</dbReference>
<proteinExistence type="predicted"/>
<evidence type="ECO:0000313" key="7">
    <source>
        <dbReference type="EMBL" id="RZC35649.1"/>
    </source>
</evidence>
<feature type="domain" description="PTHB1 C-terminal helix bundle" evidence="6">
    <location>
        <begin position="657"/>
        <end position="731"/>
    </location>
</feature>
<sequence>MSLFKTRTFWSVHCEEEEYFDQNSLLITKLNSESDYIVTGSQSGILRIFKPSCELNDNNNSTGYKVTDLSVEKILNHPILQVGYGRLVSSATVEIIECLRSGVQNILQLAYEHKLRRSAYNFLVGPFGGTQNRDFICVQSLDGLLTFFEQESFSYKLLSEAGQNSLENDDTGKKVNSDWKFNLGEAVMDIDVVEDPNSKENYVMVLGERNIFCINDIDDRIMSLIVSETNNLLIYQNTSLKWSAQLQISPVSVKRAFFHNISGVIVLLSEEGRVECCYLGTEPSLFVAPPLTVQDLDFDKAGTELITLLRIIKNSYTNDIKVTNASAERELTLNVSVSPHLETCTFESNIKNAINNQMCSISIDILPQALFEEVQITVFAQHPLKIEPQLEFFNNLSEKTLMNCYAFMDESGEVPSLNLQVVASFISNLGVPRCVTKYAMLPLNLVLETCPPVKDSECKVTLNINQSPVGLSVLFPEYTGQNSFTAASNAIGFRNVTEEGKVVTILLAKSSERYRLQSDSFASLNLLIEQMVYRLKKHYSNKNDFSVTFNSPLPINEPLQSINKHFNARQKFISLQDQLAQMSSQFRLIQKRLISKFKVKNPTPLSNLELLLEDTYNEMMKITENLEKEMINLFKSQNELSCALHVLVNLIKLMDCNSNVAELIESTFNSFVYDLDGQNWEDVTDASLCYLLRTVLAKSEKDKLRAAHTSFDEVKDISKIEKHFTQVLERIPKGALLETHFPLDGGTHEETDENKEVVDESVPIGSKIGESSSRLLSARRGLLRKRHKIDN</sequence>
<dbReference type="GO" id="GO:0060271">
    <property type="term" value="P:cilium assembly"/>
    <property type="evidence" value="ECO:0007669"/>
    <property type="project" value="TreeGrafter"/>
</dbReference>
<dbReference type="Pfam" id="PF23339">
    <property type="entry name" value="PTHB1_CtH"/>
    <property type="match status" value="1"/>
</dbReference>
<keyword evidence="8" id="KW-1185">Reference proteome</keyword>
<evidence type="ECO:0000259" key="5">
    <source>
        <dbReference type="Pfam" id="PF23338"/>
    </source>
</evidence>
<gene>
    <name evidence="7" type="ORF">BDFB_004450</name>
</gene>